<evidence type="ECO:0008006" key="5">
    <source>
        <dbReference type="Google" id="ProtNLM"/>
    </source>
</evidence>
<gene>
    <name evidence="3" type="ORF">SAMN05421512_104252</name>
</gene>
<feature type="signal peptide" evidence="2">
    <location>
        <begin position="1"/>
        <end position="21"/>
    </location>
</feature>
<evidence type="ECO:0000256" key="2">
    <source>
        <dbReference type="SAM" id="SignalP"/>
    </source>
</evidence>
<proteinExistence type="predicted"/>
<dbReference type="EMBL" id="OBML01000004">
    <property type="protein sequence ID" value="SOC03788.1"/>
    <property type="molecule type" value="Genomic_DNA"/>
</dbReference>
<dbReference type="PROSITE" id="PS51257">
    <property type="entry name" value="PROKAR_LIPOPROTEIN"/>
    <property type="match status" value="1"/>
</dbReference>
<dbReference type="AlphaFoldDB" id="A0A285S862"/>
<keyword evidence="2" id="KW-0732">Signal</keyword>
<feature type="chain" id="PRO_5011465664" description="Beta-barrel assembly machine subunit BamF" evidence="2">
    <location>
        <begin position="22"/>
        <end position="148"/>
    </location>
</feature>
<reference evidence="3 4" key="1">
    <citation type="submission" date="2017-08" db="EMBL/GenBank/DDBJ databases">
        <authorList>
            <person name="de Groot N.N."/>
        </authorList>
    </citation>
    <scope>NUCLEOTIDE SEQUENCE [LARGE SCALE GENOMIC DNA]</scope>
    <source>
        <strain evidence="3 4">USBA 352</strain>
    </source>
</reference>
<name>A0A285S862_9HYPH</name>
<organism evidence="3 4">
    <name type="scientific">Stappia indica</name>
    <dbReference type="NCBI Taxonomy" id="538381"/>
    <lineage>
        <taxon>Bacteria</taxon>
        <taxon>Pseudomonadati</taxon>
        <taxon>Pseudomonadota</taxon>
        <taxon>Alphaproteobacteria</taxon>
        <taxon>Hyphomicrobiales</taxon>
        <taxon>Stappiaceae</taxon>
        <taxon>Stappia</taxon>
    </lineage>
</organism>
<sequence length="148" mass="14790">MRATVFTTILASALVAGCAYAPSGTLIDALEPEGASRAAMTPPVESTPTAAEPMAPLTPPVAYGPTGMPAVSGPVAERGIAGPSSTRDAEGLLTEDAAAATRSQLQEIARSRGGSRAAVSSNVNQLKMLGESHGARAISEIEADGASE</sequence>
<protein>
    <recommendedName>
        <fullName evidence="5">Beta-barrel assembly machine subunit BamF</fullName>
    </recommendedName>
</protein>
<evidence type="ECO:0000313" key="3">
    <source>
        <dbReference type="EMBL" id="SOC03788.1"/>
    </source>
</evidence>
<dbReference type="STRING" id="538381.GCA_001696535_00142"/>
<keyword evidence="4" id="KW-1185">Reference proteome</keyword>
<evidence type="ECO:0000313" key="4">
    <source>
        <dbReference type="Proteomes" id="UP000219331"/>
    </source>
</evidence>
<accession>A0A285S862</accession>
<dbReference type="Proteomes" id="UP000219331">
    <property type="component" value="Unassembled WGS sequence"/>
</dbReference>
<feature type="region of interest" description="Disordered" evidence="1">
    <location>
        <begin position="37"/>
        <end position="91"/>
    </location>
</feature>
<evidence type="ECO:0000256" key="1">
    <source>
        <dbReference type="SAM" id="MobiDB-lite"/>
    </source>
</evidence>